<dbReference type="Proteomes" id="UP000887116">
    <property type="component" value="Unassembled WGS sequence"/>
</dbReference>
<dbReference type="AlphaFoldDB" id="A0A8X6LU02"/>
<sequence length="224" mass="25548">MTRRKQQRPIHVDNPEEGIYSLNNAEMNNPNNEGNCSMEQENGDDMSDPPTDTNPQPPDMYCAHIRTLQKQIRHAELRIRHQQELIDIETFDQRDTDATQLQTYIHAKGAAELDCNVKMGELKLFFPCRVKNCSHNTTNGLNATRSLKKRATFNPEIRESNSKKPKPNETANKNSIKNLKTKELPENNIALNYPFSALNIEENSMEVADSDPTKAKIDQNVKSN</sequence>
<proteinExistence type="predicted"/>
<evidence type="ECO:0000313" key="3">
    <source>
        <dbReference type="Proteomes" id="UP000887116"/>
    </source>
</evidence>
<feature type="compositionally biased region" description="Low complexity" evidence="1">
    <location>
        <begin position="23"/>
        <end position="35"/>
    </location>
</feature>
<evidence type="ECO:0000256" key="1">
    <source>
        <dbReference type="SAM" id="MobiDB-lite"/>
    </source>
</evidence>
<dbReference type="EMBL" id="BMAO01008232">
    <property type="protein sequence ID" value="GFR21940.1"/>
    <property type="molecule type" value="Genomic_DNA"/>
</dbReference>
<name>A0A8X6LU02_TRICU</name>
<accession>A0A8X6LU02</accession>
<gene>
    <name evidence="2" type="ORF">TNCT_400241</name>
</gene>
<organism evidence="2 3">
    <name type="scientific">Trichonephila clavata</name>
    <name type="common">Joro spider</name>
    <name type="synonym">Nephila clavata</name>
    <dbReference type="NCBI Taxonomy" id="2740835"/>
    <lineage>
        <taxon>Eukaryota</taxon>
        <taxon>Metazoa</taxon>
        <taxon>Ecdysozoa</taxon>
        <taxon>Arthropoda</taxon>
        <taxon>Chelicerata</taxon>
        <taxon>Arachnida</taxon>
        <taxon>Araneae</taxon>
        <taxon>Araneomorphae</taxon>
        <taxon>Entelegynae</taxon>
        <taxon>Araneoidea</taxon>
        <taxon>Nephilidae</taxon>
        <taxon>Trichonephila</taxon>
    </lineage>
</organism>
<evidence type="ECO:0000313" key="2">
    <source>
        <dbReference type="EMBL" id="GFR21940.1"/>
    </source>
</evidence>
<feature type="region of interest" description="Disordered" evidence="1">
    <location>
        <begin position="1"/>
        <end position="56"/>
    </location>
</feature>
<comment type="caution">
    <text evidence="2">The sequence shown here is derived from an EMBL/GenBank/DDBJ whole genome shotgun (WGS) entry which is preliminary data.</text>
</comment>
<keyword evidence="3" id="KW-1185">Reference proteome</keyword>
<feature type="region of interest" description="Disordered" evidence="1">
    <location>
        <begin position="205"/>
        <end position="224"/>
    </location>
</feature>
<feature type="compositionally biased region" description="Basic and acidic residues" evidence="1">
    <location>
        <begin position="211"/>
        <end position="224"/>
    </location>
</feature>
<reference evidence="2" key="1">
    <citation type="submission" date="2020-07" db="EMBL/GenBank/DDBJ databases">
        <title>Multicomponent nature underlies the extraordinary mechanical properties of spider dragline silk.</title>
        <authorList>
            <person name="Kono N."/>
            <person name="Nakamura H."/>
            <person name="Mori M."/>
            <person name="Yoshida Y."/>
            <person name="Ohtoshi R."/>
            <person name="Malay A.D."/>
            <person name="Moran D.A.P."/>
            <person name="Tomita M."/>
            <person name="Numata K."/>
            <person name="Arakawa K."/>
        </authorList>
    </citation>
    <scope>NUCLEOTIDE SEQUENCE</scope>
</reference>
<protein>
    <submittedName>
        <fullName evidence="2">Uncharacterized protein</fullName>
    </submittedName>
</protein>
<feature type="compositionally biased region" description="Polar residues" evidence="1">
    <location>
        <begin position="169"/>
        <end position="178"/>
    </location>
</feature>
<feature type="region of interest" description="Disordered" evidence="1">
    <location>
        <begin position="153"/>
        <end position="183"/>
    </location>
</feature>